<dbReference type="EMBL" id="BAAFSV010000001">
    <property type="protein sequence ID" value="GAB1311878.1"/>
    <property type="molecule type" value="Genomic_DNA"/>
</dbReference>
<dbReference type="Gene3D" id="3.30.420.40">
    <property type="match status" value="1"/>
</dbReference>
<dbReference type="PANTHER" id="PTHR14187">
    <property type="entry name" value="ALPHA KINASE/ELONGATION FACTOR 2 KINASE"/>
    <property type="match status" value="1"/>
</dbReference>
<gene>
    <name evidence="1" type="ORF">MFIFM68171_02088</name>
</gene>
<dbReference type="InterPro" id="IPR043129">
    <property type="entry name" value="ATPase_NBD"/>
</dbReference>
<dbReference type="GeneID" id="98172833"/>
<evidence type="ECO:0000313" key="2">
    <source>
        <dbReference type="Proteomes" id="UP001628179"/>
    </source>
</evidence>
<dbReference type="SUPFAM" id="SSF53067">
    <property type="entry name" value="Actin-like ATPase domain"/>
    <property type="match status" value="2"/>
</dbReference>
<accession>A0ABQ0G289</accession>
<dbReference type="PANTHER" id="PTHR14187:SF5">
    <property type="entry name" value="HEAT SHOCK 70 KDA PROTEIN 12A"/>
    <property type="match status" value="1"/>
</dbReference>
<organism evidence="1 2">
    <name type="scientific">Madurella fahalii</name>
    <dbReference type="NCBI Taxonomy" id="1157608"/>
    <lineage>
        <taxon>Eukaryota</taxon>
        <taxon>Fungi</taxon>
        <taxon>Dikarya</taxon>
        <taxon>Ascomycota</taxon>
        <taxon>Pezizomycotina</taxon>
        <taxon>Sordariomycetes</taxon>
        <taxon>Sordariomycetidae</taxon>
        <taxon>Sordariales</taxon>
        <taxon>Sordariales incertae sedis</taxon>
        <taxon>Madurella</taxon>
    </lineage>
</organism>
<dbReference type="RefSeq" id="XP_070913611.1">
    <property type="nucleotide sequence ID" value="XM_071057510.1"/>
</dbReference>
<keyword evidence="2" id="KW-1185">Reference proteome</keyword>
<reference evidence="1 2" key="1">
    <citation type="submission" date="2024-09" db="EMBL/GenBank/DDBJ databases">
        <title>Itraconazole resistance in Madurella fahalii resulting from another homologue of gene encoding cytochrome P450 14-alpha sterol demethylase (CYP51).</title>
        <authorList>
            <person name="Yoshioka I."/>
            <person name="Fahal A.H."/>
            <person name="Kaneko S."/>
            <person name="Yaguchi T."/>
        </authorList>
    </citation>
    <scope>NUCLEOTIDE SEQUENCE [LARGE SCALE GENOMIC DNA]</scope>
    <source>
        <strain evidence="1 2">IFM 68171</strain>
    </source>
</reference>
<dbReference type="CDD" id="cd10170">
    <property type="entry name" value="ASKHA_NBD_HSP70"/>
    <property type="match status" value="1"/>
</dbReference>
<proteinExistence type="predicted"/>
<name>A0ABQ0G289_9PEZI</name>
<evidence type="ECO:0000313" key="1">
    <source>
        <dbReference type="EMBL" id="GAB1311878.1"/>
    </source>
</evidence>
<dbReference type="Proteomes" id="UP001628179">
    <property type="component" value="Unassembled WGS sequence"/>
</dbReference>
<comment type="caution">
    <text evidence="1">The sequence shown here is derived from an EMBL/GenBank/DDBJ whole genome shotgun (WGS) entry which is preliminary data.</text>
</comment>
<protein>
    <submittedName>
        <fullName evidence="1">Uncharacterized protein</fullName>
    </submittedName>
</protein>
<sequence length="791" mass="86034">MPSAMPQFMDGLKAGLPLSTTTSARKAGPVSSIDAYSTSTTVGVSASTEVTEAIEVAEATEVAETEVTEVTVVAEAAATVDISDVPIASPNTTWAKVPEMSTSKISEAPTSQSSDSSAGISYTRFDSYEMVSSPAKVSKVTKTTSISETGASTVASDMSTSKFAIAMREPKPVKNSFKSLGLKHGVAGNKLVIGIDFGTTYTGIAYGLTSDPSHIKVVKEWPGRAVRGRNDIVKIPTIIKYGAIKDNNVKDVDFDWGYKVNDNANGVIRGFKLGLDPSKREFWTEAAGIPAEDDMVHFHEETAKVEMERLFRSTVDIVADYIGAVYQHAMAKIRKAEVAEVAALPKEFVITVPAIWSDMAKSATLCAARDAHLDLKLVGPGDLVTEPEAAALYALQGFQNRGLRKGDTFVLCDAGGGTVDLISYQITLLEPRMQVKEVVSAAGGAVGSLMINNGFERYLRQILGDDVLSEMKSGDGTSFNTVMREFDQKIKPYFCSAEQWDDGGDEDDEGVDDIINIPGVNIKDDPENNVFQNTLTITGDVLEEIFNPLVTATLKLVRQQINGVKQKTGRGPKYILLVGGFGASPYLSRRLEEMVSSESIQVIRPDDAQAAVVKGAVLYKMPNTPSVIASVAPTNLGVRANVQYNALEHPASVAAHTFTDSNEGVMRVPKMTWFIMKGSDLNRDDQVRFPCYRDIPLDYEPDNLRFEDELEESDENLPPQFPWEGKGVRRKCVLTSDLRGVDKSQLVRRRDTSGSEYYSIHYELVVTIQPALMTFSVECQGKTFALANVEF</sequence>